<keyword evidence="2" id="KW-1185">Reference proteome</keyword>
<proteinExistence type="predicted"/>
<dbReference type="EMBL" id="JAOPGA020000092">
    <property type="protein sequence ID" value="KAL0476774.1"/>
    <property type="molecule type" value="Genomic_DNA"/>
</dbReference>
<reference evidence="1 2" key="1">
    <citation type="submission" date="2024-03" db="EMBL/GenBank/DDBJ databases">
        <title>The Acrasis kona genome and developmental transcriptomes reveal deep origins of eukaryotic multicellular pathways.</title>
        <authorList>
            <person name="Sheikh S."/>
            <person name="Fu C.-J."/>
            <person name="Brown M.W."/>
            <person name="Baldauf S.L."/>
        </authorList>
    </citation>
    <scope>NUCLEOTIDE SEQUENCE [LARGE SCALE GENOMIC DNA]</scope>
    <source>
        <strain evidence="1 2">ATCC MYA-3509</strain>
    </source>
</reference>
<evidence type="ECO:0000313" key="2">
    <source>
        <dbReference type="Proteomes" id="UP001431209"/>
    </source>
</evidence>
<gene>
    <name evidence="1" type="ORF">AKO1_002775</name>
</gene>
<dbReference type="AlphaFoldDB" id="A0AAW2YJE1"/>
<protein>
    <submittedName>
        <fullName evidence="1">Uncharacterized protein</fullName>
    </submittedName>
</protein>
<feature type="non-terminal residue" evidence="1">
    <location>
        <position position="176"/>
    </location>
</feature>
<dbReference type="Proteomes" id="UP001431209">
    <property type="component" value="Unassembled WGS sequence"/>
</dbReference>
<evidence type="ECO:0000313" key="1">
    <source>
        <dbReference type="EMBL" id="KAL0476774.1"/>
    </source>
</evidence>
<comment type="caution">
    <text evidence="1">The sequence shown here is derived from an EMBL/GenBank/DDBJ whole genome shotgun (WGS) entry which is preliminary data.</text>
</comment>
<organism evidence="1 2">
    <name type="scientific">Acrasis kona</name>
    <dbReference type="NCBI Taxonomy" id="1008807"/>
    <lineage>
        <taxon>Eukaryota</taxon>
        <taxon>Discoba</taxon>
        <taxon>Heterolobosea</taxon>
        <taxon>Tetramitia</taxon>
        <taxon>Eutetramitia</taxon>
        <taxon>Acrasidae</taxon>
        <taxon>Acrasis</taxon>
    </lineage>
</organism>
<name>A0AAW2YJE1_9EUKA</name>
<accession>A0AAW2YJE1</accession>
<sequence>MRHCDVARVNFSLLKHHNKPITQGKRFSIIIPFHNRYLNRCLSNEIGYSEEVNGYCILHCKNPDGWKTQLNKLNIHLLSGQSASCIKVRKGGLQFAVIDEAYYKKGCTTKSFRFLRKCIKYGVALVMPTLLDELKKEDITMEKFKKLLALDSYYRYDTSKVKPKSKPHPKYQFLEH</sequence>